<comment type="caution">
    <text evidence="4">The sequence shown here is derived from an EMBL/GenBank/DDBJ whole genome shotgun (WGS) entry which is preliminary data.</text>
</comment>
<proteinExistence type="predicted"/>
<feature type="compositionally biased region" description="Basic and acidic residues" evidence="2">
    <location>
        <begin position="143"/>
        <end position="179"/>
    </location>
</feature>
<accession>A0A5J4WB80</accession>
<dbReference type="InterPro" id="IPR029045">
    <property type="entry name" value="ClpP/crotonase-like_dom_sf"/>
</dbReference>
<feature type="coiled-coil region" evidence="1">
    <location>
        <begin position="73"/>
        <end position="100"/>
    </location>
</feature>
<reference evidence="4 5" key="1">
    <citation type="submission" date="2019-03" db="EMBL/GenBank/DDBJ databases">
        <title>Single cell metagenomics reveals metabolic interactions within the superorganism composed of flagellate Streblomastix strix and complex community of Bacteroidetes bacteria on its surface.</title>
        <authorList>
            <person name="Treitli S.C."/>
            <person name="Kolisko M."/>
            <person name="Husnik F."/>
            <person name="Keeling P."/>
            <person name="Hampl V."/>
        </authorList>
    </citation>
    <scope>NUCLEOTIDE SEQUENCE [LARGE SCALE GENOMIC DNA]</scope>
    <source>
        <strain evidence="4">ST1C</strain>
    </source>
</reference>
<feature type="non-terminal residue" evidence="4">
    <location>
        <position position="1"/>
    </location>
</feature>
<dbReference type="Gene3D" id="3.90.226.10">
    <property type="entry name" value="2-enoyl-CoA Hydratase, Chain A, domain 1"/>
    <property type="match status" value="1"/>
</dbReference>
<organism evidence="4 5">
    <name type="scientific">Streblomastix strix</name>
    <dbReference type="NCBI Taxonomy" id="222440"/>
    <lineage>
        <taxon>Eukaryota</taxon>
        <taxon>Metamonada</taxon>
        <taxon>Preaxostyla</taxon>
        <taxon>Oxymonadida</taxon>
        <taxon>Streblomastigidae</taxon>
        <taxon>Streblomastix</taxon>
    </lineage>
</organism>
<dbReference type="Proteomes" id="UP000324800">
    <property type="component" value="Unassembled WGS sequence"/>
</dbReference>
<feature type="transmembrane region" description="Helical" evidence="3">
    <location>
        <begin position="1104"/>
        <end position="1130"/>
    </location>
</feature>
<dbReference type="PANTHER" id="PTHR37049:SF4">
    <property type="entry name" value="RHODANESE DOMAIN-CONTAINING PROTEIN"/>
    <property type="match status" value="1"/>
</dbReference>
<dbReference type="AlphaFoldDB" id="A0A5J4WB80"/>
<dbReference type="EMBL" id="SNRW01002623">
    <property type="protein sequence ID" value="KAA6392204.1"/>
    <property type="molecule type" value="Genomic_DNA"/>
</dbReference>
<evidence type="ECO:0000256" key="1">
    <source>
        <dbReference type="SAM" id="Coils"/>
    </source>
</evidence>
<sequence>FADEEEPISKSPVVRLYRATKQSFYQRSALQFRHPENSQVIMSYLNTNGQSQTIQYNVGQDQIQKNSLVVDTEEEQRNLAEEYQLRLDEQQIRMTRELEEWIRPQPLIPHPEIDIEQYEQKYDEFWEDEELIEDLQRKYEQKQQKDKIGDTVDEKQVHEQKQKQDEQYQKEKETIKQIQKETQQTNPNETEYEDGIIIPHKGRLKTKTRSNEDTNYQYWDPYPATGTIQLQAYRLTSRQVGILYIRTFGPSDQDAFANYIYMYIREFTDTSSPYHCDRLILDVQGNSGGLIRCGRFALNLIFPQVGFPLYQIADTVKTELNNEMEKIDIFSTRFNYNQSEIASWVGNLTQMPNFYSIGTRTRKTTSASNSSKWMTVNITDPYVLYMGNTDIYRNKTINWNLRRKELYSPQDVIVITDGNCASTCSQFIKHIGQKHLARIAGIGFRNPLDLNSRFDSGICTSATVFNIDSMQALKQSNPLYGINITKIPKNLYRLSSQLTWSNRGGYGYTPETQDKLLEYFIVDPDFRVESDPFVSYVNDTWKRISLYFEVLQREDELLKSESPNDPKKCLSWEVDVSGAQLLGNCKGCVRDDQHAVYGHACSTRGANEMLGRENDGSAKIGIVNTSKCVFSHCKVGYYRAVVSISGIPTEQCILTPLGPNQQRADVTPDQTLDTVLPDDNCEGSCKYITDTTPTDMCPCPNDPALQKVDPRKGTTCPDPCNQQQLKSQTPITVCSCSTDPTQQVNDPRKGNICPDPCQTLTQTTPISLCPCPSDPSLLLNDPRQGGSCPLTCSTITASTSTTICPCKTDPALQITDRRKGGTCPDPCSSSNINSNTPLNVCPCQTDPFQQVNDPRKGSLCPDPCAVIIESTSTSLCPCPDDQSLQFLDPRKGTTCPDPCNQQQLKSYTPIAICPCSTDPSQQINDPRKGGLCPNPCSSQLLNSSTPTEICPCSATPIIQILDPRKGGICPDPCSSALLNSSTYIYICPCQTDPVQQILDPRKGGLCPDPCINEFLNQSTSIEVCPCSLKQADFDKDTRKDGLCKCQVIFESTPKETCKCPSDQAELDQDPRKDGICKSAIVTQDDYYAPKPDEDDQSGLGWRKILLIVMLAVGGVIIITVLIVIISLTVYKKHFHKKVTDINQNPQQIQKNDW</sequence>
<keyword evidence="3" id="KW-0812">Transmembrane</keyword>
<dbReference type="InterPro" id="IPR052766">
    <property type="entry name" value="S41A_metabolite_peptidase"/>
</dbReference>
<gene>
    <name evidence="4" type="ORF">EZS28_012271</name>
</gene>
<protein>
    <recommendedName>
        <fullName evidence="6">Tail specific protease domain-containing protein</fullName>
    </recommendedName>
</protein>
<evidence type="ECO:0000313" key="4">
    <source>
        <dbReference type="EMBL" id="KAA6392204.1"/>
    </source>
</evidence>
<evidence type="ECO:0000256" key="3">
    <source>
        <dbReference type="SAM" id="Phobius"/>
    </source>
</evidence>
<keyword evidence="1" id="KW-0175">Coiled coil</keyword>
<dbReference type="SUPFAM" id="SSF52096">
    <property type="entry name" value="ClpP/crotonase"/>
    <property type="match status" value="1"/>
</dbReference>
<evidence type="ECO:0008006" key="6">
    <source>
        <dbReference type="Google" id="ProtNLM"/>
    </source>
</evidence>
<evidence type="ECO:0000313" key="5">
    <source>
        <dbReference type="Proteomes" id="UP000324800"/>
    </source>
</evidence>
<dbReference type="PANTHER" id="PTHR37049">
    <property type="entry name" value="PEPTIDASE S41 FAMILY PROTEIN"/>
    <property type="match status" value="1"/>
</dbReference>
<name>A0A5J4WB80_9EUKA</name>
<keyword evidence="3" id="KW-0472">Membrane</keyword>
<feature type="region of interest" description="Disordered" evidence="2">
    <location>
        <begin position="143"/>
        <end position="190"/>
    </location>
</feature>
<keyword evidence="3" id="KW-1133">Transmembrane helix</keyword>
<evidence type="ECO:0000256" key="2">
    <source>
        <dbReference type="SAM" id="MobiDB-lite"/>
    </source>
</evidence>
<dbReference type="OrthoDB" id="27214at2759"/>